<dbReference type="EMBL" id="CP000010">
    <property type="protein sequence ID" value="AAU49180.1"/>
    <property type="molecule type" value="Genomic_DNA"/>
</dbReference>
<evidence type="ECO:0000313" key="2">
    <source>
        <dbReference type="EMBL" id="AAU49180.1"/>
    </source>
</evidence>
<proteinExistence type="predicted"/>
<dbReference type="Proteomes" id="UP000006693">
    <property type="component" value="Chromosome 1"/>
</dbReference>
<dbReference type="AlphaFoldDB" id="A0A0H2WIV6"/>
<feature type="region of interest" description="Disordered" evidence="1">
    <location>
        <begin position="32"/>
        <end position="86"/>
    </location>
</feature>
<dbReference type="KEGG" id="bma:BMA0739"/>
<keyword evidence="3" id="KW-1185">Reference proteome</keyword>
<name>A0A0H2WIV6_BURMA</name>
<feature type="compositionally biased region" description="Basic and acidic residues" evidence="1">
    <location>
        <begin position="77"/>
        <end position="86"/>
    </location>
</feature>
<gene>
    <name evidence="2" type="ordered locus">BMA0739</name>
</gene>
<reference evidence="2 3" key="1">
    <citation type="journal article" date="2004" name="Proc. Natl. Acad. Sci. U.S.A.">
        <title>Structural flexibility in the Burkholderia mallei genome.</title>
        <authorList>
            <person name="Nierman W.C."/>
            <person name="DeShazer D."/>
            <person name="Kim H.S."/>
            <person name="Tettelin H."/>
            <person name="Nelson K.E."/>
            <person name="Feldblyum T."/>
            <person name="Ulrich R.L."/>
            <person name="Ronning C.M."/>
            <person name="Brinkac L.M."/>
            <person name="Daugherty S.C."/>
            <person name="Davidsen T.D."/>
            <person name="Deboy R.T."/>
            <person name="Dimitrov G."/>
            <person name="Dodson R.J."/>
            <person name="Durkin A.S."/>
            <person name="Gwinn M.L."/>
            <person name="Haft D.H."/>
            <person name="Khouri H."/>
            <person name="Kolonay J.F."/>
            <person name="Madupu R."/>
            <person name="Mohammoud Y."/>
            <person name="Nelson W.C."/>
            <person name="Radune D."/>
            <person name="Romero C.M."/>
            <person name="Sarria S."/>
            <person name="Selengut J."/>
            <person name="Shamblin C."/>
            <person name="Sullivan S.A."/>
            <person name="White O."/>
            <person name="Yu Y."/>
            <person name="Zafar N."/>
            <person name="Zhou L."/>
            <person name="Fraser C.M."/>
        </authorList>
    </citation>
    <scope>NUCLEOTIDE SEQUENCE [LARGE SCALE GENOMIC DNA]</scope>
    <source>
        <strain evidence="2 3">ATCC 23344</strain>
    </source>
</reference>
<protein>
    <submittedName>
        <fullName evidence="2">Uncharacterized protein</fullName>
    </submittedName>
</protein>
<evidence type="ECO:0000313" key="3">
    <source>
        <dbReference type="Proteomes" id="UP000006693"/>
    </source>
</evidence>
<organism evidence="2 3">
    <name type="scientific">Burkholderia mallei (strain ATCC 23344)</name>
    <dbReference type="NCBI Taxonomy" id="243160"/>
    <lineage>
        <taxon>Bacteria</taxon>
        <taxon>Pseudomonadati</taxon>
        <taxon>Pseudomonadota</taxon>
        <taxon>Betaproteobacteria</taxon>
        <taxon>Burkholderiales</taxon>
        <taxon>Burkholderiaceae</taxon>
        <taxon>Burkholderia</taxon>
        <taxon>pseudomallei group</taxon>
    </lineage>
</organism>
<dbReference type="HOGENOM" id="CLU_2491855_0_0_4"/>
<evidence type="ECO:0000256" key="1">
    <source>
        <dbReference type="SAM" id="MobiDB-lite"/>
    </source>
</evidence>
<accession>A0A0H2WIV6</accession>
<sequence>MRQLSVERRRVVARSERAVAAGVVQRRAAVALPRRGGRKAGAGRGQVGDKSGTSAGASRTRVGRSVRARSAGSTLGREGRLSARRP</sequence>